<dbReference type="GO" id="GO:0000160">
    <property type="term" value="P:phosphorelay signal transduction system"/>
    <property type="evidence" value="ECO:0007669"/>
    <property type="project" value="InterPro"/>
</dbReference>
<evidence type="ECO:0000256" key="4">
    <source>
        <dbReference type="ARBA" id="ARBA00023163"/>
    </source>
</evidence>
<keyword evidence="2" id="KW-0805">Transcription regulation</keyword>
<name>A0A7G9R8X8_9ACTN</name>
<proteinExistence type="inferred from homology"/>
<keyword evidence="3 5" id="KW-0238">DNA-binding</keyword>
<dbReference type="InterPro" id="IPR051677">
    <property type="entry name" value="AfsR-DnrI-RedD_regulator"/>
</dbReference>
<dbReference type="PANTHER" id="PTHR35807">
    <property type="entry name" value="TRANSCRIPTIONAL REGULATOR REDD-RELATED"/>
    <property type="match status" value="1"/>
</dbReference>
<organism evidence="8 9">
    <name type="scientific">Nocardioides mesophilus</name>
    <dbReference type="NCBI Taxonomy" id="433659"/>
    <lineage>
        <taxon>Bacteria</taxon>
        <taxon>Bacillati</taxon>
        <taxon>Actinomycetota</taxon>
        <taxon>Actinomycetes</taxon>
        <taxon>Propionibacteriales</taxon>
        <taxon>Nocardioidaceae</taxon>
        <taxon>Nocardioides</taxon>
    </lineage>
</organism>
<dbReference type="InterPro" id="IPR011990">
    <property type="entry name" value="TPR-like_helical_dom_sf"/>
</dbReference>
<dbReference type="Gene3D" id="1.25.40.10">
    <property type="entry name" value="Tetratricopeptide repeat domain"/>
    <property type="match status" value="1"/>
</dbReference>
<keyword evidence="9" id="KW-1185">Reference proteome</keyword>
<accession>A0A7G9R8X8</accession>
<gene>
    <name evidence="8" type="ORF">H9L09_16285</name>
</gene>
<evidence type="ECO:0000313" key="8">
    <source>
        <dbReference type="EMBL" id="QNN52053.1"/>
    </source>
</evidence>
<dbReference type="Proteomes" id="UP000515947">
    <property type="component" value="Chromosome"/>
</dbReference>
<dbReference type="SUPFAM" id="SSF46894">
    <property type="entry name" value="C-terminal effector domain of the bipartite response regulators"/>
    <property type="match status" value="1"/>
</dbReference>
<dbReference type="Gene3D" id="1.10.10.10">
    <property type="entry name" value="Winged helix-like DNA-binding domain superfamily/Winged helix DNA-binding domain"/>
    <property type="match status" value="1"/>
</dbReference>
<dbReference type="GO" id="GO:0003677">
    <property type="term" value="F:DNA binding"/>
    <property type="evidence" value="ECO:0007669"/>
    <property type="project" value="UniProtKB-UniRule"/>
</dbReference>
<feature type="domain" description="OmpR/PhoB-type" evidence="7">
    <location>
        <begin position="1"/>
        <end position="97"/>
    </location>
</feature>
<dbReference type="Pfam" id="PF00486">
    <property type="entry name" value="Trans_reg_C"/>
    <property type="match status" value="1"/>
</dbReference>
<feature type="compositionally biased region" description="Low complexity" evidence="6">
    <location>
        <begin position="291"/>
        <end position="313"/>
    </location>
</feature>
<keyword evidence="4" id="KW-0804">Transcription</keyword>
<dbReference type="RefSeq" id="WP_187577896.1">
    <property type="nucleotide sequence ID" value="NZ_CP060713.1"/>
</dbReference>
<dbReference type="PANTHER" id="PTHR35807:SF1">
    <property type="entry name" value="TRANSCRIPTIONAL REGULATOR REDD"/>
    <property type="match status" value="1"/>
</dbReference>
<dbReference type="Pfam" id="PF13191">
    <property type="entry name" value="AAA_16"/>
    <property type="match status" value="1"/>
</dbReference>
<feature type="region of interest" description="Disordered" evidence="6">
    <location>
        <begin position="256"/>
        <end position="318"/>
    </location>
</feature>
<dbReference type="SMART" id="SM00862">
    <property type="entry name" value="Trans_reg_C"/>
    <property type="match status" value="1"/>
</dbReference>
<dbReference type="InterPro" id="IPR036388">
    <property type="entry name" value="WH-like_DNA-bd_sf"/>
</dbReference>
<dbReference type="Pfam" id="PF03704">
    <property type="entry name" value="BTAD"/>
    <property type="match status" value="1"/>
</dbReference>
<dbReference type="AlphaFoldDB" id="A0A7G9R8X8"/>
<dbReference type="InterPro" id="IPR001867">
    <property type="entry name" value="OmpR/PhoB-type_DNA-bd"/>
</dbReference>
<sequence length="1136" mass="121049">MEVAVLGPVQVRRGPDSVALGTRKQRELLAALALHAGRPVPVDTLVDLLWADAPPPGVSATLQSYVAGLRRALEPQRERRAPASVLVTVDSGYALRLPAQALDATRFDQLVTEQHHRVGADPSAEELAELVDRLDEALALWRGDPYAELEDAPAAEAERTRLGELRLLALEDRAVAELARGHHSTVAGQLEALTAAHPLRERLWALRALALTRSGRQAEALEVLREIRTLLVEELGLEPGHELRKLQGAILAQDPGLDWTPPPSGVATRGPSAPGPVPAADARSLPGPAGPGAVAPTTPTGPTTPTTPTAPNGAAGGAGPNFWPMVGRSAELAVLAGLLDTADTGRPAFAAVTGDPGIGKTRLTSELAALARARGATVLVGSCSQDDGAPPLWPWRPVLAGLGAELPRAAPGDREDEGAQFRSWEAVVATIHEAAAQRPLLLVLDDLHWADRSSLRVLRLLVETVQEGRLAVVGTWRPHPPPREALADVAESLARRHALRLELTGLDAAGAAEVVTAVTHDRPSAVEAESLALRTDGNPFFLVEYARLAAEGGDLAALLAEPDPPTAVHDVLVRRIERLEEPTRAVLRTASVVGREFDTGTVAAAGGLDEDDVLDLLEPARVAGLVREDGVDRWAFAHALVRDTVYAALPATRRARVHVRVAEALEGRGRETEQARHWLEAGPGHAARAWPSAAAAAAATRRLHAHDESAELLVAALEAQQRDPAATDVDRWELLMQLIDARRWSGHWQAVVDVEVEAVALAERLGDDDRVAAAATAMTLSLWSSAPFGQVNEVVVGALRRCLARLPGGDSRSRCLVLLGLANELYFTADFDQRRSWIAEAVAMARRIGEPGLLLDALMVAQIALFVPATAADRLVWLSEAVALAEASGDERRLAVAATLRAVVVGELGRVEELGPALTLAQREATRLRHQYALVILAATEVPWLAMAGRFEECEDRLERMQRLMQLMGLVEGENLLTVVSLALWRGTPLAVVDELVAVVEAETLLGPLAVVCLLRGGEVDRARTMAEKHPFELDADTWASPLLWGCAAETALGLGDAVLGRRAYAALAPYAGRALTAGAHCALGPVDAFLALAAAAGGEGDAATRHADRAEQLVEQWQIPLAGDWLRELRGRHQF</sequence>
<evidence type="ECO:0000256" key="2">
    <source>
        <dbReference type="ARBA" id="ARBA00023015"/>
    </source>
</evidence>
<protein>
    <submittedName>
        <fullName evidence="8">AAA family ATPase</fullName>
    </submittedName>
</protein>
<dbReference type="KEGG" id="nmes:H9L09_16285"/>
<dbReference type="SUPFAM" id="SSF48452">
    <property type="entry name" value="TPR-like"/>
    <property type="match status" value="1"/>
</dbReference>
<comment type="similarity">
    <text evidence="1">Belongs to the AfsR/DnrI/RedD regulatory family.</text>
</comment>
<dbReference type="EMBL" id="CP060713">
    <property type="protein sequence ID" value="QNN52053.1"/>
    <property type="molecule type" value="Genomic_DNA"/>
</dbReference>
<dbReference type="InterPro" id="IPR027417">
    <property type="entry name" value="P-loop_NTPase"/>
</dbReference>
<dbReference type="SMART" id="SM01043">
    <property type="entry name" value="BTAD"/>
    <property type="match status" value="1"/>
</dbReference>
<dbReference type="SUPFAM" id="SSF52540">
    <property type="entry name" value="P-loop containing nucleoside triphosphate hydrolases"/>
    <property type="match status" value="1"/>
</dbReference>
<dbReference type="CDD" id="cd15831">
    <property type="entry name" value="BTAD"/>
    <property type="match status" value="1"/>
</dbReference>
<evidence type="ECO:0000256" key="6">
    <source>
        <dbReference type="SAM" id="MobiDB-lite"/>
    </source>
</evidence>
<evidence type="ECO:0000256" key="5">
    <source>
        <dbReference type="PROSITE-ProRule" id="PRU01091"/>
    </source>
</evidence>
<dbReference type="PROSITE" id="PS51755">
    <property type="entry name" value="OMPR_PHOB"/>
    <property type="match status" value="1"/>
</dbReference>
<dbReference type="GO" id="GO:0006355">
    <property type="term" value="P:regulation of DNA-templated transcription"/>
    <property type="evidence" value="ECO:0007669"/>
    <property type="project" value="InterPro"/>
</dbReference>
<feature type="DNA-binding region" description="OmpR/PhoB-type" evidence="5">
    <location>
        <begin position="1"/>
        <end position="97"/>
    </location>
</feature>
<dbReference type="InterPro" id="IPR016032">
    <property type="entry name" value="Sig_transdc_resp-reg_C-effctor"/>
</dbReference>
<evidence type="ECO:0000313" key="9">
    <source>
        <dbReference type="Proteomes" id="UP000515947"/>
    </source>
</evidence>
<reference evidence="8 9" key="1">
    <citation type="submission" date="2020-08" db="EMBL/GenBank/DDBJ databases">
        <title>Genome sequence of Nocardioides mesophilus KACC 16243T.</title>
        <authorList>
            <person name="Hyun D.-W."/>
            <person name="Bae J.-W."/>
        </authorList>
    </citation>
    <scope>NUCLEOTIDE SEQUENCE [LARGE SCALE GENOMIC DNA]</scope>
    <source>
        <strain evidence="8 9">KACC 16243</strain>
    </source>
</reference>
<dbReference type="InterPro" id="IPR041664">
    <property type="entry name" value="AAA_16"/>
</dbReference>
<dbReference type="InterPro" id="IPR005158">
    <property type="entry name" value="BTAD"/>
</dbReference>
<evidence type="ECO:0000256" key="3">
    <source>
        <dbReference type="ARBA" id="ARBA00023125"/>
    </source>
</evidence>
<evidence type="ECO:0000256" key="1">
    <source>
        <dbReference type="ARBA" id="ARBA00005820"/>
    </source>
</evidence>
<evidence type="ECO:0000259" key="7">
    <source>
        <dbReference type="PROSITE" id="PS51755"/>
    </source>
</evidence>
<dbReference type="Gene3D" id="3.40.50.300">
    <property type="entry name" value="P-loop containing nucleotide triphosphate hydrolases"/>
    <property type="match status" value="1"/>
</dbReference>